<dbReference type="AlphaFoldDB" id="I0UZ52"/>
<dbReference type="EMBL" id="JH636049">
    <property type="protein sequence ID" value="EID53155.1"/>
    <property type="molecule type" value="Genomic_DNA"/>
</dbReference>
<organism evidence="1 2">
    <name type="scientific">Saccharomonospora xinjiangensis XJ-54</name>
    <dbReference type="NCBI Taxonomy" id="882086"/>
    <lineage>
        <taxon>Bacteria</taxon>
        <taxon>Bacillati</taxon>
        <taxon>Actinomycetota</taxon>
        <taxon>Actinomycetes</taxon>
        <taxon>Pseudonocardiales</taxon>
        <taxon>Pseudonocardiaceae</taxon>
        <taxon>Saccharomonospora</taxon>
    </lineage>
</organism>
<sequence length="80" mass="8431">MNEVEKSSGTVEAVGGAGRDSAVVTIDCRRCVFRDRDCANCVVGVVVDAEGPMHWSSEELRAISLLAEGGMVPSLRHAVA</sequence>
<dbReference type="Proteomes" id="UP000004691">
    <property type="component" value="Unassembled WGS sequence"/>
</dbReference>
<dbReference type="STRING" id="882086.SacxiDRAFT_0890"/>
<reference evidence="1 2" key="1">
    <citation type="submission" date="2012-01" db="EMBL/GenBank/DDBJ databases">
        <title>Improved High-Quality Draft sequence of Saccharomonospora xinjiangensis XJ-54.</title>
        <authorList>
            <consortium name="US DOE Joint Genome Institute"/>
            <person name="Lucas S."/>
            <person name="Han J."/>
            <person name="Lapidus A."/>
            <person name="Cheng J.-F."/>
            <person name="Goodwin L."/>
            <person name="Pitluck S."/>
            <person name="Peters L."/>
            <person name="Mikhailova N."/>
            <person name="Teshima H."/>
            <person name="Detter J.C."/>
            <person name="Han C."/>
            <person name="Tapia R."/>
            <person name="Land M."/>
            <person name="Hauser L."/>
            <person name="Kyrpides N."/>
            <person name="Ivanova N."/>
            <person name="Pagani I."/>
            <person name="Brambilla E.-M."/>
            <person name="Klenk H.-P."/>
            <person name="Woyke T."/>
        </authorList>
    </citation>
    <scope>NUCLEOTIDE SEQUENCE [LARGE SCALE GENOMIC DNA]</scope>
    <source>
        <strain evidence="1 2">XJ-54</strain>
    </source>
</reference>
<dbReference type="HOGENOM" id="CLU_173190_0_0_11"/>
<accession>I0UZ52</accession>
<name>I0UZ52_9PSEU</name>
<keyword evidence="2" id="KW-1185">Reference proteome</keyword>
<protein>
    <submittedName>
        <fullName evidence="1">Uncharacterized protein</fullName>
    </submittedName>
</protein>
<gene>
    <name evidence="1" type="ORF">SacxiDRAFT_0890</name>
</gene>
<dbReference type="OrthoDB" id="3556638at2"/>
<evidence type="ECO:0000313" key="1">
    <source>
        <dbReference type="EMBL" id="EID53155.1"/>
    </source>
</evidence>
<dbReference type="RefSeq" id="WP_006237269.1">
    <property type="nucleotide sequence ID" value="NZ_JH636049.1"/>
</dbReference>
<evidence type="ECO:0000313" key="2">
    <source>
        <dbReference type="Proteomes" id="UP000004691"/>
    </source>
</evidence>
<proteinExistence type="predicted"/>